<organism evidence="1 2">
    <name type="scientific">Gordonia polyisoprenivorans</name>
    <dbReference type="NCBI Taxonomy" id="84595"/>
    <lineage>
        <taxon>Bacteria</taxon>
        <taxon>Bacillati</taxon>
        <taxon>Actinomycetota</taxon>
        <taxon>Actinomycetes</taxon>
        <taxon>Mycobacteriales</taxon>
        <taxon>Gordoniaceae</taxon>
        <taxon>Gordonia</taxon>
    </lineage>
</organism>
<name>A0A846WTL3_9ACTN</name>
<proteinExistence type="predicted"/>
<dbReference type="EMBL" id="JAAXPC010000026">
    <property type="protein sequence ID" value="NKY04989.1"/>
    <property type="molecule type" value="Genomic_DNA"/>
</dbReference>
<dbReference type="Proteomes" id="UP000563898">
    <property type="component" value="Unassembled WGS sequence"/>
</dbReference>
<protein>
    <submittedName>
        <fullName evidence="1">Uncharacterized protein</fullName>
    </submittedName>
</protein>
<comment type="caution">
    <text evidence="1">The sequence shown here is derived from an EMBL/GenBank/DDBJ whole genome shotgun (WGS) entry which is preliminary data.</text>
</comment>
<evidence type="ECO:0000313" key="1">
    <source>
        <dbReference type="EMBL" id="NKY04989.1"/>
    </source>
</evidence>
<reference evidence="1 2" key="1">
    <citation type="submission" date="2020-04" db="EMBL/GenBank/DDBJ databases">
        <title>MicrobeNet Type strains.</title>
        <authorList>
            <person name="Nicholson A.C."/>
        </authorList>
    </citation>
    <scope>NUCLEOTIDE SEQUENCE [LARGE SCALE GENOMIC DNA]</scope>
    <source>
        <strain evidence="1 2">ATCC BAA-14</strain>
    </source>
</reference>
<gene>
    <name evidence="1" type="ORF">HGA05_25850</name>
</gene>
<evidence type="ECO:0000313" key="2">
    <source>
        <dbReference type="Proteomes" id="UP000563898"/>
    </source>
</evidence>
<accession>A0A846WTL3</accession>
<dbReference type="AlphaFoldDB" id="A0A846WTL3"/>
<dbReference type="RefSeq" id="WP_035728695.1">
    <property type="nucleotide sequence ID" value="NZ_CP073075.1"/>
</dbReference>
<sequence>MTDKKTEPLTGTVESPPRKISIPRQLDGFAALTQLVDAAQDCIKVHATEKTKQAKIHAYESVEMSRIKAAETVLLQYFENSFAERRNTIDALFQRLDGAIENGDSQLIGEVVRGVVDIAKTSPLADLGDLGQIRAALNDPDQVWDL</sequence>